<gene>
    <name evidence="1" type="ORF">CLHUN_12860</name>
</gene>
<proteinExistence type="predicted"/>
<protein>
    <submittedName>
        <fullName evidence="1">Uncharacterized protein</fullName>
    </submittedName>
</protein>
<sequence>MYFEFAELQAIRRNRCIWQTGSAAASPTTNANNCTFTLFPEIIPVYFPIPSINGLMADS</sequence>
<comment type="caution">
    <text evidence="1">The sequence shown here is derived from an EMBL/GenBank/DDBJ whole genome shotgun (WGS) entry which is preliminary data.</text>
</comment>
<evidence type="ECO:0000313" key="1">
    <source>
        <dbReference type="EMBL" id="OPX45054.1"/>
    </source>
</evidence>
<reference evidence="1 2" key="1">
    <citation type="submission" date="2017-03" db="EMBL/GenBank/DDBJ databases">
        <title>Genome sequence of Clostridium hungatei DSM 14427.</title>
        <authorList>
            <person name="Poehlein A."/>
            <person name="Daniel R."/>
        </authorList>
    </citation>
    <scope>NUCLEOTIDE SEQUENCE [LARGE SCALE GENOMIC DNA]</scope>
    <source>
        <strain evidence="1 2">DSM 14427</strain>
    </source>
</reference>
<keyword evidence="2" id="KW-1185">Reference proteome</keyword>
<dbReference type="AlphaFoldDB" id="A0A1V4SMK2"/>
<name>A0A1V4SMK2_RUMHU</name>
<dbReference type="EMBL" id="MZGX01000006">
    <property type="protein sequence ID" value="OPX45054.1"/>
    <property type="molecule type" value="Genomic_DNA"/>
</dbReference>
<organism evidence="1 2">
    <name type="scientific">Ruminiclostridium hungatei</name>
    <name type="common">Clostridium hungatei</name>
    <dbReference type="NCBI Taxonomy" id="48256"/>
    <lineage>
        <taxon>Bacteria</taxon>
        <taxon>Bacillati</taxon>
        <taxon>Bacillota</taxon>
        <taxon>Clostridia</taxon>
        <taxon>Eubacteriales</taxon>
        <taxon>Oscillospiraceae</taxon>
        <taxon>Ruminiclostridium</taxon>
    </lineage>
</organism>
<evidence type="ECO:0000313" key="2">
    <source>
        <dbReference type="Proteomes" id="UP000191554"/>
    </source>
</evidence>
<dbReference type="Proteomes" id="UP000191554">
    <property type="component" value="Unassembled WGS sequence"/>
</dbReference>
<accession>A0A1V4SMK2</accession>
<dbReference type="STRING" id="48256.CLHUN_12860"/>